<name>A0A562ZPR0_9BURK</name>
<dbReference type="OrthoDB" id="8810115at2"/>
<sequence>MNKFAARSFALVAVAAALSACGGGDDNEPFPSALNAQVAVASGTEAALNGTYSSNTVSINDVEKFNPIGGDPETCRFRFSGLQQTGSSRLMDGDIRYIPGTNELRVTFISINGTEFRLQGTAQAAVDKVNNEIDYTGATLTSTQGTGATITLSGSIPMRGNRPEGC</sequence>
<evidence type="ECO:0000256" key="1">
    <source>
        <dbReference type="SAM" id="SignalP"/>
    </source>
</evidence>
<dbReference type="RefSeq" id="WP_145893552.1">
    <property type="nucleotide sequence ID" value="NZ_VOBQ01000011.1"/>
</dbReference>
<gene>
    <name evidence="2" type="ORF">FN976_13420</name>
</gene>
<feature type="signal peptide" evidence="1">
    <location>
        <begin position="1"/>
        <end position="22"/>
    </location>
</feature>
<feature type="chain" id="PRO_5021815153" description="Lipoprotein" evidence="1">
    <location>
        <begin position="23"/>
        <end position="166"/>
    </location>
</feature>
<evidence type="ECO:0000313" key="3">
    <source>
        <dbReference type="Proteomes" id="UP000318199"/>
    </source>
</evidence>
<keyword evidence="3" id="KW-1185">Reference proteome</keyword>
<evidence type="ECO:0000313" key="2">
    <source>
        <dbReference type="EMBL" id="TWO70560.1"/>
    </source>
</evidence>
<accession>A0A562ZPR0</accession>
<reference evidence="2 3" key="1">
    <citation type="submission" date="2019-07" db="EMBL/GenBank/DDBJ databases">
        <title>Caenimonas sedimenti sp. nov., isolated from activated sludge.</title>
        <authorList>
            <person name="Xu J."/>
        </authorList>
    </citation>
    <scope>NUCLEOTIDE SEQUENCE [LARGE SCALE GENOMIC DNA]</scope>
    <source>
        <strain evidence="2 3">HX-9-20</strain>
    </source>
</reference>
<evidence type="ECO:0008006" key="4">
    <source>
        <dbReference type="Google" id="ProtNLM"/>
    </source>
</evidence>
<organism evidence="2 3">
    <name type="scientific">Caenimonas sedimenti</name>
    <dbReference type="NCBI Taxonomy" id="2596921"/>
    <lineage>
        <taxon>Bacteria</taxon>
        <taxon>Pseudomonadati</taxon>
        <taxon>Pseudomonadota</taxon>
        <taxon>Betaproteobacteria</taxon>
        <taxon>Burkholderiales</taxon>
        <taxon>Comamonadaceae</taxon>
        <taxon>Caenimonas</taxon>
    </lineage>
</organism>
<dbReference type="AlphaFoldDB" id="A0A562ZPR0"/>
<dbReference type="PROSITE" id="PS51257">
    <property type="entry name" value="PROKAR_LIPOPROTEIN"/>
    <property type="match status" value="1"/>
</dbReference>
<keyword evidence="1" id="KW-0732">Signal</keyword>
<proteinExistence type="predicted"/>
<dbReference type="EMBL" id="VOBQ01000011">
    <property type="protein sequence ID" value="TWO70560.1"/>
    <property type="molecule type" value="Genomic_DNA"/>
</dbReference>
<comment type="caution">
    <text evidence="2">The sequence shown here is derived from an EMBL/GenBank/DDBJ whole genome shotgun (WGS) entry which is preliminary data.</text>
</comment>
<protein>
    <recommendedName>
        <fullName evidence="4">Lipoprotein</fullName>
    </recommendedName>
</protein>
<dbReference type="Proteomes" id="UP000318199">
    <property type="component" value="Unassembled WGS sequence"/>
</dbReference>